<dbReference type="Proteomes" id="UP001203297">
    <property type="component" value="Unassembled WGS sequence"/>
</dbReference>
<protein>
    <submittedName>
        <fullName evidence="2">Uncharacterized protein</fullName>
    </submittedName>
</protein>
<proteinExistence type="predicted"/>
<reference evidence="2" key="1">
    <citation type="journal article" date="2022" name="New Phytol.">
        <title>Evolutionary transition to the ectomycorrhizal habit in the genomes of a hyperdiverse lineage of mushroom-forming fungi.</title>
        <authorList>
            <person name="Looney B."/>
            <person name="Miyauchi S."/>
            <person name="Morin E."/>
            <person name="Drula E."/>
            <person name="Courty P.E."/>
            <person name="Kohler A."/>
            <person name="Kuo A."/>
            <person name="LaButti K."/>
            <person name="Pangilinan J."/>
            <person name="Lipzen A."/>
            <person name="Riley R."/>
            <person name="Andreopoulos W."/>
            <person name="He G."/>
            <person name="Johnson J."/>
            <person name="Nolan M."/>
            <person name="Tritt A."/>
            <person name="Barry K.W."/>
            <person name="Grigoriev I.V."/>
            <person name="Nagy L.G."/>
            <person name="Hibbett D."/>
            <person name="Henrissat B."/>
            <person name="Matheny P.B."/>
            <person name="Labbe J."/>
            <person name="Martin F.M."/>
        </authorList>
    </citation>
    <scope>NUCLEOTIDE SEQUENCE</scope>
    <source>
        <strain evidence="2">BPL690</strain>
    </source>
</reference>
<dbReference type="AlphaFoldDB" id="A0AAD4QT47"/>
<gene>
    <name evidence="2" type="ORF">B0F90DRAFT_555594</name>
</gene>
<organism evidence="2 3">
    <name type="scientific">Multifurca ochricompacta</name>
    <dbReference type="NCBI Taxonomy" id="376703"/>
    <lineage>
        <taxon>Eukaryota</taxon>
        <taxon>Fungi</taxon>
        <taxon>Dikarya</taxon>
        <taxon>Basidiomycota</taxon>
        <taxon>Agaricomycotina</taxon>
        <taxon>Agaricomycetes</taxon>
        <taxon>Russulales</taxon>
        <taxon>Russulaceae</taxon>
        <taxon>Multifurca</taxon>
    </lineage>
</organism>
<keyword evidence="1" id="KW-0175">Coiled coil</keyword>
<evidence type="ECO:0000256" key="1">
    <source>
        <dbReference type="SAM" id="Coils"/>
    </source>
</evidence>
<dbReference type="EMBL" id="WTXG01000002">
    <property type="protein sequence ID" value="KAI0307319.1"/>
    <property type="molecule type" value="Genomic_DNA"/>
</dbReference>
<evidence type="ECO:0000313" key="2">
    <source>
        <dbReference type="EMBL" id="KAI0307319.1"/>
    </source>
</evidence>
<feature type="coiled-coil region" evidence="1">
    <location>
        <begin position="68"/>
        <end position="95"/>
    </location>
</feature>
<comment type="caution">
    <text evidence="2">The sequence shown here is derived from an EMBL/GenBank/DDBJ whole genome shotgun (WGS) entry which is preliminary data.</text>
</comment>
<evidence type="ECO:0000313" key="3">
    <source>
        <dbReference type="Proteomes" id="UP001203297"/>
    </source>
</evidence>
<name>A0AAD4QT47_9AGAM</name>
<accession>A0AAD4QT47</accession>
<keyword evidence="3" id="KW-1185">Reference proteome</keyword>
<sequence length="212" mass="23356">MTKRSIESTSDGLAELRAELVSLKAQSNESFAFAAQARSALPDVSDLRVTIKDSSEKFQHLMAEFASAAEMKGVIRDLEVECANARKANDFLRDKLTDFTSQYAEAMERIQGAECTNANQTNALRVALDDLHNANLLVAARTAKLDTTQKELSDALTACALAKENVAQLEKRVEKMAFDVEERALVMATLQRENVELQALLTDRTNTISVQS</sequence>